<feature type="domain" description="Core-binding (CB)" evidence="5">
    <location>
        <begin position="60"/>
        <end position="159"/>
    </location>
</feature>
<dbReference type="InterPro" id="IPR010998">
    <property type="entry name" value="Integrase_recombinase_N"/>
</dbReference>
<comment type="caution">
    <text evidence="6">The sequence shown here is derived from an EMBL/GenBank/DDBJ whole genome shotgun (WGS) entry which is preliminary data.</text>
</comment>
<dbReference type="Gene3D" id="1.10.443.10">
    <property type="entry name" value="Intergrase catalytic core"/>
    <property type="match status" value="1"/>
</dbReference>
<keyword evidence="1" id="KW-0229">DNA integration</keyword>
<dbReference type="Proteomes" id="UP000240957">
    <property type="component" value="Unassembled WGS sequence"/>
</dbReference>
<dbReference type="SUPFAM" id="SSF56349">
    <property type="entry name" value="DNA breaking-rejoining enzymes"/>
    <property type="match status" value="1"/>
</dbReference>
<reference evidence="6 7" key="1">
    <citation type="submission" date="2018-08" db="EMBL/GenBank/DDBJ databases">
        <title>The draft genome of Acinetobacter sichuanensis strain WCHAc060041.</title>
        <authorList>
            <person name="Qin J."/>
            <person name="Feng Y."/>
            <person name="Zong Z."/>
        </authorList>
    </citation>
    <scope>NUCLEOTIDE SEQUENCE [LARGE SCALE GENOMIC DNA]</scope>
    <source>
        <strain evidence="6 7">WCHAc060041</strain>
    </source>
</reference>
<evidence type="ECO:0000256" key="2">
    <source>
        <dbReference type="ARBA" id="ARBA00023125"/>
    </source>
</evidence>
<dbReference type="OrthoDB" id="8823540at2"/>
<accession>A0A371YUB0</accession>
<evidence type="ECO:0000256" key="1">
    <source>
        <dbReference type="ARBA" id="ARBA00022908"/>
    </source>
</evidence>
<name>A0A371YUB0_9GAMM</name>
<dbReference type="GO" id="GO:0003677">
    <property type="term" value="F:DNA binding"/>
    <property type="evidence" value="ECO:0007669"/>
    <property type="project" value="UniProtKB-UniRule"/>
</dbReference>
<dbReference type="InterPro" id="IPR044068">
    <property type="entry name" value="CB"/>
</dbReference>
<evidence type="ECO:0000256" key="4">
    <source>
        <dbReference type="PROSITE-ProRule" id="PRU01248"/>
    </source>
</evidence>
<dbReference type="InterPro" id="IPR011010">
    <property type="entry name" value="DNA_brk_join_enz"/>
</dbReference>
<evidence type="ECO:0000313" key="7">
    <source>
        <dbReference type="Proteomes" id="UP000240957"/>
    </source>
</evidence>
<keyword evidence="3" id="KW-0233">DNA recombination</keyword>
<dbReference type="Pfam" id="PF00589">
    <property type="entry name" value="Phage_integrase"/>
    <property type="match status" value="1"/>
</dbReference>
<gene>
    <name evidence="6" type="ORF">C9E89_003855</name>
</gene>
<dbReference type="Gene3D" id="1.10.150.130">
    <property type="match status" value="1"/>
</dbReference>
<dbReference type="InterPro" id="IPR013762">
    <property type="entry name" value="Integrase-like_cat_sf"/>
</dbReference>
<dbReference type="PROSITE" id="PS51900">
    <property type="entry name" value="CB"/>
    <property type="match status" value="1"/>
</dbReference>
<sequence length="361" mass="42915">MELRKLLEMDKFDNECKKENKIECKKIREYRSTEYDVERNEHIETGEYCSSYPIVLKSDGTVWDKASLYIDFLRSDRNRSSALLRTAGNDLLDFLRFMEANNLNMLHLPIKKAQRVTFRYRHDLLEREKEFKLNGHKKIGRNTISQRINRIVDFYEFCIENKIFTFTELDNRPYTLLKKRIYFEDEKGFTQKKVVRSSDLSIPRAPRAIQTSDSIKDGRKLHPLTEQEQSIFISYLKASNNRVLQLICLIALTTGARIQSICTLRVNDIKNMMISKKVKGSFKKIEIGGGESIDNKNDKKYIIFFHTELLEMLNNYINSEEWKERSTQSYYKNKNNYVFLTKFGEPFYTSRKELEDRKNRL</sequence>
<evidence type="ECO:0000313" key="6">
    <source>
        <dbReference type="EMBL" id="RFC85048.1"/>
    </source>
</evidence>
<evidence type="ECO:0000259" key="5">
    <source>
        <dbReference type="PROSITE" id="PS51900"/>
    </source>
</evidence>
<evidence type="ECO:0000256" key="3">
    <source>
        <dbReference type="ARBA" id="ARBA00023172"/>
    </source>
</evidence>
<organism evidence="6 7">
    <name type="scientific">Acinetobacter sichuanensis</name>
    <dbReference type="NCBI Taxonomy" id="2136183"/>
    <lineage>
        <taxon>Bacteria</taxon>
        <taxon>Pseudomonadati</taxon>
        <taxon>Pseudomonadota</taxon>
        <taxon>Gammaproteobacteria</taxon>
        <taxon>Moraxellales</taxon>
        <taxon>Moraxellaceae</taxon>
        <taxon>Acinetobacter</taxon>
    </lineage>
</organism>
<feature type="non-terminal residue" evidence="6">
    <location>
        <position position="361"/>
    </location>
</feature>
<dbReference type="EMBL" id="PYIX02000003">
    <property type="protein sequence ID" value="RFC85048.1"/>
    <property type="molecule type" value="Genomic_DNA"/>
</dbReference>
<dbReference type="InterPro" id="IPR002104">
    <property type="entry name" value="Integrase_catalytic"/>
</dbReference>
<protein>
    <recommendedName>
        <fullName evidence="5">Core-binding (CB) domain-containing protein</fullName>
    </recommendedName>
</protein>
<proteinExistence type="predicted"/>
<keyword evidence="2 4" id="KW-0238">DNA-binding</keyword>
<dbReference type="GO" id="GO:0006310">
    <property type="term" value="P:DNA recombination"/>
    <property type="evidence" value="ECO:0007669"/>
    <property type="project" value="UniProtKB-KW"/>
</dbReference>
<dbReference type="AlphaFoldDB" id="A0A371YUB0"/>
<dbReference type="GO" id="GO:0015074">
    <property type="term" value="P:DNA integration"/>
    <property type="evidence" value="ECO:0007669"/>
    <property type="project" value="UniProtKB-KW"/>
</dbReference>